<feature type="domain" description="Acyl-CoA dehydrogenase/oxidase C-terminal" evidence="9">
    <location>
        <begin position="230"/>
        <end position="378"/>
    </location>
</feature>
<evidence type="ECO:0000256" key="7">
    <source>
        <dbReference type="ARBA" id="ARBA00023002"/>
    </source>
</evidence>
<dbReference type="InterPro" id="IPR009100">
    <property type="entry name" value="AcylCoA_DH/oxidase_NM_dom_sf"/>
</dbReference>
<keyword evidence="4" id="KW-0101">Branched-chain amino acid catabolism</keyword>
<dbReference type="PANTHER" id="PTHR43884:SF12">
    <property type="entry name" value="ISOVALERYL-COA DEHYDROGENASE, MITOCHONDRIAL-RELATED"/>
    <property type="match status" value="1"/>
</dbReference>
<dbReference type="Gene3D" id="1.20.140.10">
    <property type="entry name" value="Butyryl-CoA Dehydrogenase, subunit A, domain 3"/>
    <property type="match status" value="1"/>
</dbReference>
<evidence type="ECO:0000256" key="2">
    <source>
        <dbReference type="ARBA" id="ARBA00005109"/>
    </source>
</evidence>
<organism evidence="12 13">
    <name type="scientific">Kordia periserrulae</name>
    <dbReference type="NCBI Taxonomy" id="701523"/>
    <lineage>
        <taxon>Bacteria</taxon>
        <taxon>Pseudomonadati</taxon>
        <taxon>Bacteroidota</taxon>
        <taxon>Flavobacteriia</taxon>
        <taxon>Flavobacteriales</taxon>
        <taxon>Flavobacteriaceae</taxon>
        <taxon>Kordia</taxon>
    </lineage>
</organism>
<name>A0A2T6C566_9FLAO</name>
<evidence type="ECO:0000256" key="6">
    <source>
        <dbReference type="ARBA" id="ARBA00022827"/>
    </source>
</evidence>
<dbReference type="Gene3D" id="2.40.110.10">
    <property type="entry name" value="Butyryl-CoA Dehydrogenase, subunit A, domain 2"/>
    <property type="match status" value="1"/>
</dbReference>
<comment type="similarity">
    <text evidence="3 8">Belongs to the acyl-CoA dehydrogenase family.</text>
</comment>
<dbReference type="InterPro" id="IPR013786">
    <property type="entry name" value="AcylCoA_DH/ox_N"/>
</dbReference>
<dbReference type="InterPro" id="IPR036250">
    <property type="entry name" value="AcylCo_DH-like_C"/>
</dbReference>
<dbReference type="AlphaFoldDB" id="A0A2T6C566"/>
<protein>
    <submittedName>
        <fullName evidence="12">Alkylation response protein AidB-like acyl-CoA dehydrogenase</fullName>
    </submittedName>
</protein>
<feature type="domain" description="Acyl-CoA oxidase/dehydrogenase middle" evidence="10">
    <location>
        <begin position="124"/>
        <end position="218"/>
    </location>
</feature>
<dbReference type="Pfam" id="PF02770">
    <property type="entry name" value="Acyl-CoA_dh_M"/>
    <property type="match status" value="1"/>
</dbReference>
<sequence>MESIYFNEEHHLFRESLRDFLKKEVVPHIEKWEETGTIERFIWEKFGEMGYFGLAYPEEYGGMDLDLFYTVILLEELQRINSGGFAAAIWAHVYLAMTHINKEGSHDIKERYLAPSITGEKIGCLCITEPFGGSDVAGMRTTAVKQGDKYIINGSKTFITNGVYSDYLVVAAKTNPELGNKGISIFVLDREMPGISATKLDKLGWRASDTGEIAFDNVEVPVENLMGEENMGFPYIMQHFALERLIMGINAHARSEFAIEYALQYMSEREAFGRTIDKFQALRHTMADLATEVEICKTFNYAIAYRLDKKEYVVKEATMSKLQSTKVADKVIYQCLQMLGGYGYIEEYPMARLLRDSRLGPIGGGTSEILREIIAKMIIDGKDYKPAT</sequence>
<dbReference type="Pfam" id="PF00441">
    <property type="entry name" value="Acyl-CoA_dh_1"/>
    <property type="match status" value="1"/>
</dbReference>
<dbReference type="SUPFAM" id="SSF47203">
    <property type="entry name" value="Acyl-CoA dehydrogenase C-terminal domain-like"/>
    <property type="match status" value="1"/>
</dbReference>
<dbReference type="GO" id="GO:0046359">
    <property type="term" value="P:butyrate catabolic process"/>
    <property type="evidence" value="ECO:0007669"/>
    <property type="project" value="TreeGrafter"/>
</dbReference>
<dbReference type="GO" id="GO:0009083">
    <property type="term" value="P:branched-chain amino acid catabolic process"/>
    <property type="evidence" value="ECO:0007669"/>
    <property type="project" value="UniProtKB-KW"/>
</dbReference>
<feature type="domain" description="Acyl-CoA dehydrogenase/oxidase N-terminal" evidence="11">
    <location>
        <begin position="7"/>
        <end position="120"/>
    </location>
</feature>
<evidence type="ECO:0000259" key="11">
    <source>
        <dbReference type="Pfam" id="PF02771"/>
    </source>
</evidence>
<keyword evidence="7 8" id="KW-0560">Oxidoreductase</keyword>
<dbReference type="PROSITE" id="PS00073">
    <property type="entry name" value="ACYL_COA_DH_2"/>
    <property type="match status" value="1"/>
</dbReference>
<evidence type="ECO:0000256" key="8">
    <source>
        <dbReference type="RuleBase" id="RU362125"/>
    </source>
</evidence>
<dbReference type="FunFam" id="1.20.140.10:FF:000001">
    <property type="entry name" value="Acyl-CoA dehydrogenase"/>
    <property type="match status" value="1"/>
</dbReference>
<dbReference type="GO" id="GO:0050660">
    <property type="term" value="F:flavin adenine dinucleotide binding"/>
    <property type="evidence" value="ECO:0007669"/>
    <property type="project" value="InterPro"/>
</dbReference>
<dbReference type="InterPro" id="IPR006091">
    <property type="entry name" value="Acyl-CoA_Oxase/DH_mid-dom"/>
</dbReference>
<reference evidence="12 13" key="1">
    <citation type="submission" date="2018-04" db="EMBL/GenBank/DDBJ databases">
        <title>Genomic Encyclopedia of Archaeal and Bacterial Type Strains, Phase II (KMG-II): from individual species to whole genera.</title>
        <authorList>
            <person name="Goeker M."/>
        </authorList>
    </citation>
    <scope>NUCLEOTIDE SEQUENCE [LARGE SCALE GENOMIC DNA]</scope>
    <source>
        <strain evidence="12 13">DSM 25731</strain>
    </source>
</reference>
<dbReference type="Proteomes" id="UP000244090">
    <property type="component" value="Unassembled WGS sequence"/>
</dbReference>
<dbReference type="Pfam" id="PF02771">
    <property type="entry name" value="Acyl-CoA_dh_N"/>
    <property type="match status" value="1"/>
</dbReference>
<evidence type="ECO:0000256" key="1">
    <source>
        <dbReference type="ARBA" id="ARBA00001974"/>
    </source>
</evidence>
<comment type="cofactor">
    <cofactor evidence="1 8">
        <name>FAD</name>
        <dbReference type="ChEBI" id="CHEBI:57692"/>
    </cofactor>
</comment>
<dbReference type="FunFam" id="2.40.110.10:FF:000001">
    <property type="entry name" value="Acyl-CoA dehydrogenase, mitochondrial"/>
    <property type="match status" value="1"/>
</dbReference>
<dbReference type="InterPro" id="IPR046373">
    <property type="entry name" value="Acyl-CoA_Oxase/DH_mid-dom_sf"/>
</dbReference>
<keyword evidence="13" id="KW-1185">Reference proteome</keyword>
<dbReference type="SUPFAM" id="SSF56645">
    <property type="entry name" value="Acyl-CoA dehydrogenase NM domain-like"/>
    <property type="match status" value="1"/>
</dbReference>
<gene>
    <name evidence="12" type="ORF">C8N46_10122</name>
</gene>
<evidence type="ECO:0000256" key="3">
    <source>
        <dbReference type="ARBA" id="ARBA00009347"/>
    </source>
</evidence>
<dbReference type="GO" id="GO:0003995">
    <property type="term" value="F:acyl-CoA dehydrogenase activity"/>
    <property type="evidence" value="ECO:0007669"/>
    <property type="project" value="InterPro"/>
</dbReference>
<evidence type="ECO:0000259" key="9">
    <source>
        <dbReference type="Pfam" id="PF00441"/>
    </source>
</evidence>
<dbReference type="PANTHER" id="PTHR43884">
    <property type="entry name" value="ACYL-COA DEHYDROGENASE"/>
    <property type="match status" value="1"/>
</dbReference>
<keyword evidence="6 8" id="KW-0274">FAD</keyword>
<evidence type="ECO:0000256" key="5">
    <source>
        <dbReference type="ARBA" id="ARBA00022630"/>
    </source>
</evidence>
<proteinExistence type="inferred from homology"/>
<comment type="pathway">
    <text evidence="2">Amino-acid degradation; L-valine degradation.</text>
</comment>
<dbReference type="Gene3D" id="1.10.540.10">
    <property type="entry name" value="Acyl-CoA dehydrogenase/oxidase, N-terminal domain"/>
    <property type="match status" value="1"/>
</dbReference>
<dbReference type="PROSITE" id="PS00072">
    <property type="entry name" value="ACYL_COA_DH_1"/>
    <property type="match status" value="1"/>
</dbReference>
<keyword evidence="5 8" id="KW-0285">Flavoprotein</keyword>
<dbReference type="InterPro" id="IPR037069">
    <property type="entry name" value="AcylCoA_DH/ox_N_sf"/>
</dbReference>
<evidence type="ECO:0000256" key="4">
    <source>
        <dbReference type="ARBA" id="ARBA00022456"/>
    </source>
</evidence>
<comment type="caution">
    <text evidence="12">The sequence shown here is derived from an EMBL/GenBank/DDBJ whole genome shotgun (WGS) entry which is preliminary data.</text>
</comment>
<evidence type="ECO:0000313" key="13">
    <source>
        <dbReference type="Proteomes" id="UP000244090"/>
    </source>
</evidence>
<evidence type="ECO:0000259" key="10">
    <source>
        <dbReference type="Pfam" id="PF02770"/>
    </source>
</evidence>
<dbReference type="InterPro" id="IPR009075">
    <property type="entry name" value="AcylCo_DH/oxidase_C"/>
</dbReference>
<dbReference type="RefSeq" id="WP_108112831.1">
    <property type="nucleotide sequence ID" value="NZ_QBKT01000001.1"/>
</dbReference>
<evidence type="ECO:0000313" key="12">
    <source>
        <dbReference type="EMBL" id="PTX63422.1"/>
    </source>
</evidence>
<accession>A0A2T6C566</accession>
<dbReference type="EMBL" id="QBKT01000001">
    <property type="protein sequence ID" value="PTX63422.1"/>
    <property type="molecule type" value="Genomic_DNA"/>
</dbReference>
<dbReference type="GO" id="GO:0033539">
    <property type="term" value="P:fatty acid beta-oxidation using acyl-CoA dehydrogenase"/>
    <property type="evidence" value="ECO:0007669"/>
    <property type="project" value="TreeGrafter"/>
</dbReference>
<dbReference type="OrthoDB" id="9802867at2"/>
<dbReference type="InterPro" id="IPR006089">
    <property type="entry name" value="Acyl-CoA_DH_CS"/>
</dbReference>